<feature type="domain" description="Protein kinase" evidence="3">
    <location>
        <begin position="20"/>
        <end position="268"/>
    </location>
</feature>
<evidence type="ECO:0000256" key="1">
    <source>
        <dbReference type="ARBA" id="ARBA00022741"/>
    </source>
</evidence>
<evidence type="ECO:0000313" key="4">
    <source>
        <dbReference type="EMBL" id="OHS97545.1"/>
    </source>
</evidence>
<dbReference type="PANTHER" id="PTHR24362">
    <property type="entry name" value="SERINE/THREONINE-PROTEIN KINASE NEK"/>
    <property type="match status" value="1"/>
</dbReference>
<keyword evidence="4" id="KW-0418">Kinase</keyword>
<dbReference type="SUPFAM" id="SSF56112">
    <property type="entry name" value="Protein kinase-like (PK-like)"/>
    <property type="match status" value="1"/>
</dbReference>
<dbReference type="EMBL" id="MLAK01001109">
    <property type="protein sequence ID" value="OHS97545.1"/>
    <property type="molecule type" value="Genomic_DNA"/>
</dbReference>
<dbReference type="GeneID" id="94845408"/>
<keyword evidence="1" id="KW-0547">Nucleotide-binding</keyword>
<comment type="caution">
    <text evidence="4">The sequence shown here is derived from an EMBL/GenBank/DDBJ whole genome shotgun (WGS) entry which is preliminary data.</text>
</comment>
<dbReference type="RefSeq" id="XP_068350682.1">
    <property type="nucleotide sequence ID" value="XM_068510704.1"/>
</dbReference>
<dbReference type="VEuPathDB" id="TrichDB:TRFO_36237"/>
<dbReference type="InterPro" id="IPR008271">
    <property type="entry name" value="Ser/Thr_kinase_AS"/>
</dbReference>
<dbReference type="AlphaFoldDB" id="A0A1J4JFW5"/>
<evidence type="ECO:0000256" key="2">
    <source>
        <dbReference type="ARBA" id="ARBA00022840"/>
    </source>
</evidence>
<gene>
    <name evidence="4" type="ORF">TRFO_36237</name>
</gene>
<name>A0A1J4JFW5_9EUKA</name>
<dbReference type="PANTHER" id="PTHR24362:SF309">
    <property type="entry name" value="PROTEIN KINASE DOMAIN-CONTAINING PROTEIN"/>
    <property type="match status" value="1"/>
</dbReference>
<sequence>MMDFFSTSQQIIDTIQAHGYQYRHQIAKGGFATIHLVNSQKYSQEFAIKVQPKSSVGYNEHELQTLVKLQHSSVTKVYEYFQDEDKNLYIVLEYCTNGSLINFIKNVGPLTNDMLFTFCYWIATALEYCHDQNIVHLDIKPGNILIDGYGRPKLADFGLSHETQGKKSTLFSGSKNFQSPQVISREPYDPFKADVWSLGCTFYFIATGVIPFFDKNEKALIMKIENGIYEIPKTVSPKMAAIIQKMLSDDEKSRPSMKSVVRALDQCLSEKKQDTINNPKFVPVPVNARSKVNLIRSRRKSFMNCASISILGGSSPSSNARGRKVISAQISFNDLPQQYEDEGLHLKNDENCE</sequence>
<accession>A0A1J4JFW5</accession>
<dbReference type="PROSITE" id="PS00108">
    <property type="entry name" value="PROTEIN_KINASE_ST"/>
    <property type="match status" value="1"/>
</dbReference>
<protein>
    <submittedName>
        <fullName evidence="4">CAMK family protein kinase</fullName>
    </submittedName>
</protein>
<dbReference type="PROSITE" id="PS50011">
    <property type="entry name" value="PROTEIN_KINASE_DOM"/>
    <property type="match status" value="1"/>
</dbReference>
<dbReference type="Proteomes" id="UP000179807">
    <property type="component" value="Unassembled WGS sequence"/>
</dbReference>
<dbReference type="Gene3D" id="1.10.510.10">
    <property type="entry name" value="Transferase(Phosphotransferase) domain 1"/>
    <property type="match status" value="1"/>
</dbReference>
<organism evidence="4 5">
    <name type="scientific">Tritrichomonas foetus</name>
    <dbReference type="NCBI Taxonomy" id="1144522"/>
    <lineage>
        <taxon>Eukaryota</taxon>
        <taxon>Metamonada</taxon>
        <taxon>Parabasalia</taxon>
        <taxon>Tritrichomonadida</taxon>
        <taxon>Tritrichomonadidae</taxon>
        <taxon>Tritrichomonas</taxon>
    </lineage>
</organism>
<proteinExistence type="predicted"/>
<keyword evidence="5" id="KW-1185">Reference proteome</keyword>
<evidence type="ECO:0000313" key="5">
    <source>
        <dbReference type="Proteomes" id="UP000179807"/>
    </source>
</evidence>
<dbReference type="FunFam" id="1.10.510.10:FF:000571">
    <property type="entry name" value="Maternal embryonic leucine zipper kinase"/>
    <property type="match status" value="1"/>
</dbReference>
<dbReference type="Pfam" id="PF00069">
    <property type="entry name" value="Pkinase"/>
    <property type="match status" value="1"/>
</dbReference>
<keyword evidence="2" id="KW-0067">ATP-binding</keyword>
<dbReference type="InterPro" id="IPR011009">
    <property type="entry name" value="Kinase-like_dom_sf"/>
</dbReference>
<keyword evidence="4" id="KW-0808">Transferase</keyword>
<dbReference type="OrthoDB" id="2642739at2759"/>
<evidence type="ECO:0000259" key="3">
    <source>
        <dbReference type="PROSITE" id="PS50011"/>
    </source>
</evidence>
<dbReference type="SMART" id="SM00220">
    <property type="entry name" value="S_TKc"/>
    <property type="match status" value="1"/>
</dbReference>
<dbReference type="InterPro" id="IPR000719">
    <property type="entry name" value="Prot_kinase_dom"/>
</dbReference>
<dbReference type="GO" id="GO:0004672">
    <property type="term" value="F:protein kinase activity"/>
    <property type="evidence" value="ECO:0007669"/>
    <property type="project" value="InterPro"/>
</dbReference>
<reference evidence="4" key="1">
    <citation type="submission" date="2016-10" db="EMBL/GenBank/DDBJ databases">
        <authorList>
            <person name="Benchimol M."/>
            <person name="Almeida L.G."/>
            <person name="Vasconcelos A.T."/>
            <person name="Perreira-Neves A."/>
            <person name="Rosa I.A."/>
            <person name="Tasca T."/>
            <person name="Bogo M.R."/>
            <person name="de Souza W."/>
        </authorList>
    </citation>
    <scope>NUCLEOTIDE SEQUENCE [LARGE SCALE GENOMIC DNA]</scope>
    <source>
        <strain evidence="4">K</strain>
    </source>
</reference>
<dbReference type="GO" id="GO:0005524">
    <property type="term" value="F:ATP binding"/>
    <property type="evidence" value="ECO:0007669"/>
    <property type="project" value="UniProtKB-KW"/>
</dbReference>